<feature type="compositionally biased region" description="Low complexity" evidence="6">
    <location>
        <begin position="99"/>
        <end position="108"/>
    </location>
</feature>
<comment type="caution">
    <text evidence="9">The sequence shown here is derived from an EMBL/GenBank/DDBJ whole genome shotgun (WGS) entry which is preliminary data.</text>
</comment>
<evidence type="ECO:0000256" key="7">
    <source>
        <dbReference type="SAM" id="Phobius"/>
    </source>
</evidence>
<evidence type="ECO:0000313" key="9">
    <source>
        <dbReference type="EMBL" id="CAK7209297.1"/>
    </source>
</evidence>
<dbReference type="PROSITE" id="PS51382">
    <property type="entry name" value="SPX"/>
    <property type="match status" value="1"/>
</dbReference>
<dbReference type="Pfam" id="PF09359">
    <property type="entry name" value="VTC"/>
    <property type="match status" value="1"/>
</dbReference>
<dbReference type="PANTHER" id="PTHR46140">
    <property type="entry name" value="VACUOLAR TRANSPORTER CHAPERONE 1-RELATED"/>
    <property type="match status" value="1"/>
</dbReference>
<evidence type="ECO:0000313" key="10">
    <source>
        <dbReference type="Proteomes" id="UP001642405"/>
    </source>
</evidence>
<evidence type="ECO:0000256" key="1">
    <source>
        <dbReference type="ARBA" id="ARBA00004128"/>
    </source>
</evidence>
<evidence type="ECO:0000256" key="3">
    <source>
        <dbReference type="ARBA" id="ARBA00022692"/>
    </source>
</evidence>
<accession>A0ABP0APV0</accession>
<feature type="region of interest" description="Disordered" evidence="6">
    <location>
        <begin position="95"/>
        <end position="121"/>
    </location>
</feature>
<dbReference type="EMBL" id="CAWUHB010000002">
    <property type="protein sequence ID" value="CAK7209297.1"/>
    <property type="molecule type" value="Genomic_DNA"/>
</dbReference>
<proteinExistence type="predicted"/>
<protein>
    <submittedName>
        <fullName evidence="9">Phosphate metabolism transcription protein</fullName>
    </submittedName>
</protein>
<name>A0ABP0APV0_9PEZI</name>
<dbReference type="Proteomes" id="UP001642405">
    <property type="component" value="Unassembled WGS sequence"/>
</dbReference>
<gene>
    <name evidence="9" type="primary">VTC2</name>
    <name evidence="9" type="ORF">SCUCBS95973_000391</name>
</gene>
<dbReference type="InterPro" id="IPR004331">
    <property type="entry name" value="SPX_dom"/>
</dbReference>
<keyword evidence="2" id="KW-0926">Vacuole</keyword>
<keyword evidence="5 7" id="KW-0472">Membrane</keyword>
<feature type="transmembrane region" description="Helical" evidence="7">
    <location>
        <begin position="743"/>
        <end position="763"/>
    </location>
</feature>
<keyword evidence="3 7" id="KW-0812">Transmembrane</keyword>
<organism evidence="9 10">
    <name type="scientific">Sporothrix curviconia</name>
    <dbReference type="NCBI Taxonomy" id="1260050"/>
    <lineage>
        <taxon>Eukaryota</taxon>
        <taxon>Fungi</taxon>
        <taxon>Dikarya</taxon>
        <taxon>Ascomycota</taxon>
        <taxon>Pezizomycotina</taxon>
        <taxon>Sordariomycetes</taxon>
        <taxon>Sordariomycetidae</taxon>
        <taxon>Ophiostomatales</taxon>
        <taxon>Ophiostomataceae</taxon>
        <taxon>Sporothrix</taxon>
    </lineage>
</organism>
<keyword evidence="4 7" id="KW-1133">Transmembrane helix</keyword>
<comment type="subcellular location">
    <subcellularLocation>
        <location evidence="1">Vacuole membrane</location>
        <topology evidence="1">Multi-pass membrane protein</topology>
    </subcellularLocation>
</comment>
<dbReference type="Gene3D" id="3.20.100.30">
    <property type="entry name" value="VTC, catalytic tunnel domain"/>
    <property type="match status" value="1"/>
</dbReference>
<feature type="compositionally biased region" description="Polar residues" evidence="6">
    <location>
        <begin position="566"/>
        <end position="578"/>
    </location>
</feature>
<dbReference type="InterPro" id="IPR042267">
    <property type="entry name" value="VTC_sf"/>
</dbReference>
<reference evidence="9 10" key="1">
    <citation type="submission" date="2024-01" db="EMBL/GenBank/DDBJ databases">
        <authorList>
            <person name="Allen C."/>
            <person name="Tagirdzhanova G."/>
        </authorList>
    </citation>
    <scope>NUCLEOTIDE SEQUENCE [LARGE SCALE GENOMIC DNA]</scope>
</reference>
<dbReference type="InterPro" id="IPR051572">
    <property type="entry name" value="VTC_Complex_Subunit"/>
</dbReference>
<feature type="domain" description="SPX" evidence="8">
    <location>
        <begin position="1"/>
        <end position="182"/>
    </location>
</feature>
<keyword evidence="10" id="KW-1185">Reference proteome</keyword>
<dbReference type="InterPro" id="IPR003807">
    <property type="entry name" value="DUF202"/>
</dbReference>
<evidence type="ECO:0000256" key="6">
    <source>
        <dbReference type="SAM" id="MobiDB-lite"/>
    </source>
</evidence>
<dbReference type="InterPro" id="IPR018966">
    <property type="entry name" value="VTC_domain"/>
</dbReference>
<dbReference type="Pfam" id="PF02656">
    <property type="entry name" value="DUF202"/>
    <property type="match status" value="1"/>
</dbReference>
<evidence type="ECO:0000259" key="8">
    <source>
        <dbReference type="PROSITE" id="PS51382"/>
    </source>
</evidence>
<feature type="transmembrane region" description="Helical" evidence="7">
    <location>
        <begin position="783"/>
        <end position="805"/>
    </location>
</feature>
<evidence type="ECO:0000256" key="5">
    <source>
        <dbReference type="ARBA" id="ARBA00023136"/>
    </source>
</evidence>
<evidence type="ECO:0000256" key="2">
    <source>
        <dbReference type="ARBA" id="ARBA00022554"/>
    </source>
</evidence>
<feature type="region of interest" description="Disordered" evidence="6">
    <location>
        <begin position="564"/>
        <end position="591"/>
    </location>
</feature>
<sequence length="831" mass="92989">MRFGKTLRESIYPPWKAEYIDYSKLKALLRDDEGAGSDTEGGESGWTEDDENRFCDEIFNVQLEKVAKFQEDRVNSLRERADAIFEKLRDLTPGNAGDSTASDAAAEGVAGGSSTGSATSAIKDKSEITVQRVREIEAELDSITNELREIKRYSSLNYTGFLKIVKKHDRKRGNHYRIRPMMQVSLTRRPFNSEAVYSPLLAKLSLMYEAVHQYLNPDEENMPVDLETQQETNHNGERYKAFKFWVHPDNLLEVKTMVLRHLPALVYSESSAKEADAAVDPTLTSLYFDNDKFDLYRGKLERNAEAGDAGSLRLRWYGQLSAKPELYLDQKVVQKDGTSDERRITIKDKYVKPFLDGKYGMEKTIQKMERQGEQVEAIEAFKSTSDAIQGFVKEKRLEPVLRANYVRTAFQKPADDRVRVSIDTSLAFIREDNLDQRRPCRDPAEWHRRDIDTNNVTYPFSELPPSDVSRFPFAVLEIKVREDGTTRKRPAWVEDLMASHLVHAVPQFSKFVHGAAVLFDDYVNQLPFWLSDLERDIRRDPQEAYAEEELRRAQRAADEQVVGSFLGTSKQPGTSKPNKGSPAARSASNHLAGRLAAETSIAQRLQSQSGVSGTSAEALSSSAAAAAAAAHAANGSSSAAAADATASNGMPRATGYGAISSVLPSFSMTRYAQWRRAKDNGPELPEGVTEPTEWLKNDGPLHIEPKVWLANERTFLKWQHICVLLGSLSVALFTAAGSDNMVATGMGFAYISVAAFTGFWGWYMLHTRRGMILARSGRDFDNMIGPLVVSVALMLALILNLVFAYRAAFERWADKDKTVLFDNSNISYVHA</sequence>
<evidence type="ECO:0000256" key="4">
    <source>
        <dbReference type="ARBA" id="ARBA00022989"/>
    </source>
</evidence>
<dbReference type="CDD" id="cd14480">
    <property type="entry name" value="SPX_VTC2_like"/>
    <property type="match status" value="1"/>
</dbReference>
<dbReference type="PANTHER" id="PTHR46140:SF2">
    <property type="entry name" value="VACUOLAR TRANSPORTER CHAPERONE 3 COMPLEX SUBUNIT 3-RELATED"/>
    <property type="match status" value="1"/>
</dbReference>